<evidence type="ECO:0000313" key="2">
    <source>
        <dbReference type="EMBL" id="RTE77238.1"/>
    </source>
</evidence>
<keyword evidence="3" id="KW-1185">Reference proteome</keyword>
<sequence>MARIHPQPEDKHCIKKRPGQASQTKTRRSQFTWGHNNIAGLKEDRQARARTGLSSAYGIHNQWIHCEGQDTERQELKSTVLSMLPPPSGLDPGDRTTHPQKIQATPEGCKKVGPGFWSGFKGHTTDHRQDRHHTHMGERPSTDGTSSTYLVHCRGAPDRARSTRLRGPTLDLALPPMGDGAWPWHTLYWGMPRDPRVSEDGPPPRESAVRTPTTRDYTPEARRRETRPKCYN</sequence>
<dbReference type="Proteomes" id="UP000287124">
    <property type="component" value="Unassembled WGS sequence"/>
</dbReference>
<dbReference type="AlphaFoldDB" id="A0A430LND9"/>
<feature type="region of interest" description="Disordered" evidence="1">
    <location>
        <begin position="82"/>
        <end position="148"/>
    </location>
</feature>
<protein>
    <submittedName>
        <fullName evidence="2">Uncharacterized protein</fullName>
    </submittedName>
</protein>
<name>A0A430LND9_9HYPO</name>
<accession>A0A430LND9</accession>
<feature type="region of interest" description="Disordered" evidence="1">
    <location>
        <begin position="192"/>
        <end position="232"/>
    </location>
</feature>
<reference evidence="2 3" key="1">
    <citation type="submission" date="2017-06" db="EMBL/GenBank/DDBJ databases">
        <title>Comparative genomic analysis of Ambrosia Fusariam Clade fungi.</title>
        <authorList>
            <person name="Stajich J.E."/>
            <person name="Carrillo J."/>
            <person name="Kijimoto T."/>
            <person name="Eskalen A."/>
            <person name="O'Donnell K."/>
            <person name="Kasson M."/>
        </authorList>
    </citation>
    <scope>NUCLEOTIDE SEQUENCE [LARGE SCALE GENOMIC DNA]</scope>
    <source>
        <strain evidence="2 3">UCR1854</strain>
    </source>
</reference>
<organism evidence="2 3">
    <name type="scientific">Fusarium euwallaceae</name>
    <dbReference type="NCBI Taxonomy" id="1147111"/>
    <lineage>
        <taxon>Eukaryota</taxon>
        <taxon>Fungi</taxon>
        <taxon>Dikarya</taxon>
        <taxon>Ascomycota</taxon>
        <taxon>Pezizomycotina</taxon>
        <taxon>Sordariomycetes</taxon>
        <taxon>Hypocreomycetidae</taxon>
        <taxon>Hypocreales</taxon>
        <taxon>Nectriaceae</taxon>
        <taxon>Fusarium</taxon>
        <taxon>Fusarium solani species complex</taxon>
    </lineage>
</organism>
<comment type="caution">
    <text evidence="2">The sequence shown here is derived from an EMBL/GenBank/DDBJ whole genome shotgun (WGS) entry which is preliminary data.</text>
</comment>
<proteinExistence type="predicted"/>
<feature type="compositionally biased region" description="Basic and acidic residues" evidence="1">
    <location>
        <begin position="1"/>
        <end position="12"/>
    </location>
</feature>
<feature type="compositionally biased region" description="Basic and acidic residues" evidence="1">
    <location>
        <begin position="123"/>
        <end position="141"/>
    </location>
</feature>
<feature type="compositionally biased region" description="Basic and acidic residues" evidence="1">
    <location>
        <begin position="193"/>
        <end position="203"/>
    </location>
</feature>
<evidence type="ECO:0000256" key="1">
    <source>
        <dbReference type="SAM" id="MobiDB-lite"/>
    </source>
</evidence>
<dbReference type="EMBL" id="MIKF01000127">
    <property type="protein sequence ID" value="RTE77238.1"/>
    <property type="molecule type" value="Genomic_DNA"/>
</dbReference>
<evidence type="ECO:0000313" key="3">
    <source>
        <dbReference type="Proteomes" id="UP000287124"/>
    </source>
</evidence>
<gene>
    <name evidence="2" type="ORF">BHE90_008281</name>
</gene>
<feature type="region of interest" description="Disordered" evidence="1">
    <location>
        <begin position="1"/>
        <end position="28"/>
    </location>
</feature>